<evidence type="ECO:0000256" key="1">
    <source>
        <dbReference type="ARBA" id="ARBA00004186"/>
    </source>
</evidence>
<keyword evidence="8" id="KW-1185">Reference proteome</keyword>
<evidence type="ECO:0000313" key="7">
    <source>
        <dbReference type="EMBL" id="CAD7645796.1"/>
    </source>
</evidence>
<sequence>MVETMQNGERLSATNGHKSTKEDISANNVKLYSLLQTTNIEISYEVFCLLLNLLRSGCTPEAVYVFLRQIANHSKIIKQLKTLKKNQLKNNLNADNKTATKPLNT</sequence>
<feature type="region of interest" description="Disordered" evidence="6">
    <location>
        <begin position="1"/>
        <end position="20"/>
    </location>
</feature>
<proteinExistence type="inferred from homology"/>
<dbReference type="AlphaFoldDB" id="A0A7R9QHD2"/>
<name>A0A7R9QHD2_9ACAR</name>
<dbReference type="GO" id="GO:0005813">
    <property type="term" value="C:centrosome"/>
    <property type="evidence" value="ECO:0007669"/>
    <property type="project" value="UniProtKB-SubCell"/>
</dbReference>
<dbReference type="EMBL" id="CAJPIZ010035162">
    <property type="protein sequence ID" value="CAG2120734.1"/>
    <property type="molecule type" value="Genomic_DNA"/>
</dbReference>
<dbReference type="InterPro" id="IPR024332">
    <property type="entry name" value="MOZART2"/>
</dbReference>
<accession>A0A7R9QHD2</accession>
<organism evidence="7">
    <name type="scientific">Medioppia subpectinata</name>
    <dbReference type="NCBI Taxonomy" id="1979941"/>
    <lineage>
        <taxon>Eukaryota</taxon>
        <taxon>Metazoa</taxon>
        <taxon>Ecdysozoa</taxon>
        <taxon>Arthropoda</taxon>
        <taxon>Chelicerata</taxon>
        <taxon>Arachnida</taxon>
        <taxon>Acari</taxon>
        <taxon>Acariformes</taxon>
        <taxon>Sarcoptiformes</taxon>
        <taxon>Oribatida</taxon>
        <taxon>Brachypylina</taxon>
        <taxon>Oppioidea</taxon>
        <taxon>Oppiidae</taxon>
        <taxon>Medioppia</taxon>
    </lineage>
</organism>
<evidence type="ECO:0000256" key="5">
    <source>
        <dbReference type="ARBA" id="ARBA00023212"/>
    </source>
</evidence>
<feature type="compositionally biased region" description="Polar residues" evidence="6">
    <location>
        <begin position="1"/>
        <end position="17"/>
    </location>
</feature>
<dbReference type="Pfam" id="PF12926">
    <property type="entry name" value="MOZART2"/>
    <property type="match status" value="1"/>
</dbReference>
<evidence type="ECO:0000256" key="6">
    <source>
        <dbReference type="SAM" id="MobiDB-lite"/>
    </source>
</evidence>
<comment type="similarity">
    <text evidence="3">Belongs to the MOZART2 family.</text>
</comment>
<reference evidence="7" key="1">
    <citation type="submission" date="2020-11" db="EMBL/GenBank/DDBJ databases">
        <authorList>
            <person name="Tran Van P."/>
        </authorList>
    </citation>
    <scope>NUCLEOTIDE SEQUENCE</scope>
</reference>
<keyword evidence="4" id="KW-0963">Cytoplasm</keyword>
<gene>
    <name evidence="7" type="ORF">OSB1V03_LOCUS20680</name>
</gene>
<evidence type="ECO:0000256" key="4">
    <source>
        <dbReference type="ARBA" id="ARBA00022490"/>
    </source>
</evidence>
<evidence type="ECO:0000256" key="3">
    <source>
        <dbReference type="ARBA" id="ARBA00007286"/>
    </source>
</evidence>
<dbReference type="GO" id="GO:0005819">
    <property type="term" value="C:spindle"/>
    <property type="evidence" value="ECO:0007669"/>
    <property type="project" value="UniProtKB-SubCell"/>
</dbReference>
<evidence type="ECO:0000313" key="8">
    <source>
        <dbReference type="Proteomes" id="UP000759131"/>
    </source>
</evidence>
<dbReference type="OrthoDB" id="6522129at2759"/>
<keyword evidence="5" id="KW-0206">Cytoskeleton</keyword>
<dbReference type="EMBL" id="OC889737">
    <property type="protein sequence ID" value="CAD7645796.1"/>
    <property type="molecule type" value="Genomic_DNA"/>
</dbReference>
<dbReference type="Proteomes" id="UP000759131">
    <property type="component" value="Unassembled WGS sequence"/>
</dbReference>
<evidence type="ECO:0000256" key="2">
    <source>
        <dbReference type="ARBA" id="ARBA00004300"/>
    </source>
</evidence>
<comment type="subcellular location">
    <subcellularLocation>
        <location evidence="2">Cytoplasm</location>
        <location evidence="2">Cytoskeleton</location>
        <location evidence="2">Microtubule organizing center</location>
        <location evidence="2">Centrosome</location>
    </subcellularLocation>
    <subcellularLocation>
        <location evidence="1">Cytoplasm</location>
        <location evidence="1">Cytoskeleton</location>
        <location evidence="1">Spindle</location>
    </subcellularLocation>
</comment>
<protein>
    <submittedName>
        <fullName evidence="7">Uncharacterized protein</fullName>
    </submittedName>
</protein>